<dbReference type="Pfam" id="PF19306">
    <property type="entry name" value="WHD_Lhr"/>
    <property type="match status" value="1"/>
</dbReference>
<keyword evidence="13" id="KW-1185">Reference proteome</keyword>
<sequence length="822" mass="93741">MEHPFYPLIEKWFAVHNRKPFHFQLETWQVYLSGKSGLLNAPTGSGKTLALWIPCLLEYMATHPDYWMPRKNGLQIIWITPLRALAKDLQKNMQAVCDELNIAWQVGLRTADTTSNERQKQKRNMPECLITTPESLHLMLSQKEHAKVFEGLQAIIIDEWHELLGNKRGIQVELALSRLKTIAQLNNKDHTLKIWGVSATIGNLEQAMEVLLGKQTTQGIIIRADIHKSLRIESILPDDVKEFPWVGHLGLKLIPKLIPIIEQSQTTLLFTNTRAQTEIWYQHLLLEAPELAGAIAMHHGSLDRAIREWVEDAIAEGRLKVVVCTSSLDLGVDFSPVETIIQVGSPKGIARFLQRAGRSGHQPGALSKIYFVPSYSLELIESAALQDAVANQLTEERTPLLKPMDVLVQYLVTIAVGDGFYEDQLYNQIRNTYAYSGLTEDEWNWALDFITTGGKSLGAYDEFSKVDIREDGLFYVQSKKTAARHRLSIGTIVSDPVLRLKYLKGSDLGTIEESFVSRLEPGDVFWFGGKNLEYVRIREMTVWVRKATTGKGVIPRWGGSRLSLSSDLSQLIRQKLEEARDGKATQVEFRLLKPLLAVQQQRSLIPAKHELLIEKLESREGYHVFMYPFEGRQVHEVLSALIAYRISKIKPISFSIAMNDYGFELLSDVDIPIEEALEQDLFSTANLLEDIEKSINETEMAKRRFRDIAAIAGLVFMGYPGKNITSKHLQASSQLLFDVFQQYEPENLLVKQAFREVLNLQLEQSRLSQTLHRIHSQQIRITYPRKATPFAFPIMIDRLRQRLSSEKLEDRIAKMQVQVQKW</sequence>
<dbReference type="InterPro" id="IPR027417">
    <property type="entry name" value="P-loop_NTPase"/>
</dbReference>
<dbReference type="CDD" id="cd18796">
    <property type="entry name" value="SF2_C_LHR"/>
    <property type="match status" value="1"/>
</dbReference>
<dbReference type="NCBIfam" id="TIGR04121">
    <property type="entry name" value="DEXH_lig_assoc"/>
    <property type="match status" value="1"/>
</dbReference>
<dbReference type="SMART" id="SM00490">
    <property type="entry name" value="HELICc"/>
    <property type="match status" value="1"/>
</dbReference>
<keyword evidence="4" id="KW-0347">Helicase</keyword>
<dbReference type="InterPro" id="IPR013701">
    <property type="entry name" value="Lhr-like_DEAD/DEAH_assoc"/>
</dbReference>
<evidence type="ECO:0000256" key="5">
    <source>
        <dbReference type="ARBA" id="ARBA00022840"/>
    </source>
</evidence>
<dbReference type="InterPro" id="IPR045628">
    <property type="entry name" value="Lhr_WH_dom"/>
</dbReference>
<dbReference type="GO" id="GO:0016887">
    <property type="term" value="F:ATP hydrolysis activity"/>
    <property type="evidence" value="ECO:0007669"/>
    <property type="project" value="TreeGrafter"/>
</dbReference>
<comment type="similarity">
    <text evidence="9">Belongs to the Lhr helicase family. Lhr-Core subfamily.</text>
</comment>
<dbReference type="InterPro" id="IPR017170">
    <property type="entry name" value="Lhr-like"/>
</dbReference>
<dbReference type="Pfam" id="PF00270">
    <property type="entry name" value="DEAD"/>
    <property type="match status" value="1"/>
</dbReference>
<dbReference type="Proteomes" id="UP000480178">
    <property type="component" value="Chromosome"/>
</dbReference>
<protein>
    <submittedName>
        <fullName evidence="12">Ligase-associated DNA damage response DEXH box helicase</fullName>
    </submittedName>
</protein>
<dbReference type="InterPro" id="IPR014001">
    <property type="entry name" value="Helicase_ATP-bd"/>
</dbReference>
<dbReference type="Pfam" id="PF00271">
    <property type="entry name" value="Helicase_C"/>
    <property type="match status" value="1"/>
</dbReference>
<keyword evidence="3" id="KW-0378">Hydrolase</keyword>
<evidence type="ECO:0000259" key="10">
    <source>
        <dbReference type="PROSITE" id="PS51192"/>
    </source>
</evidence>
<keyword evidence="2" id="KW-0227">DNA damage</keyword>
<evidence type="ECO:0000256" key="9">
    <source>
        <dbReference type="ARBA" id="ARBA00093467"/>
    </source>
</evidence>
<dbReference type="GO" id="GO:0016874">
    <property type="term" value="F:ligase activity"/>
    <property type="evidence" value="ECO:0007669"/>
    <property type="project" value="UniProtKB-KW"/>
</dbReference>
<keyword evidence="8" id="KW-0413">Isomerase</keyword>
<evidence type="ECO:0000256" key="1">
    <source>
        <dbReference type="ARBA" id="ARBA00022741"/>
    </source>
</evidence>
<evidence type="ECO:0000256" key="7">
    <source>
        <dbReference type="ARBA" id="ARBA00023204"/>
    </source>
</evidence>
<gene>
    <name evidence="12" type="ORF">GXP67_23710</name>
</gene>
<keyword evidence="5" id="KW-0067">ATP-binding</keyword>
<dbReference type="RefSeq" id="WP_162445422.1">
    <property type="nucleotide sequence ID" value="NZ_CP048222.1"/>
</dbReference>
<evidence type="ECO:0000256" key="6">
    <source>
        <dbReference type="ARBA" id="ARBA00023125"/>
    </source>
</evidence>
<dbReference type="GO" id="GO:0006281">
    <property type="term" value="P:DNA repair"/>
    <property type="evidence" value="ECO:0007669"/>
    <property type="project" value="UniProtKB-KW"/>
</dbReference>
<keyword evidence="7" id="KW-0234">DNA repair</keyword>
<dbReference type="GO" id="GO:0003677">
    <property type="term" value="F:DNA binding"/>
    <property type="evidence" value="ECO:0007669"/>
    <property type="project" value="UniProtKB-KW"/>
</dbReference>
<feature type="domain" description="Helicase C-terminal" evidence="11">
    <location>
        <begin position="253"/>
        <end position="412"/>
    </location>
</feature>
<dbReference type="InterPro" id="IPR052511">
    <property type="entry name" value="ATP-dep_Helicase"/>
</dbReference>
<dbReference type="GO" id="GO:0005524">
    <property type="term" value="F:ATP binding"/>
    <property type="evidence" value="ECO:0007669"/>
    <property type="project" value="UniProtKB-KW"/>
</dbReference>
<dbReference type="PROSITE" id="PS51194">
    <property type="entry name" value="HELICASE_CTER"/>
    <property type="match status" value="1"/>
</dbReference>
<dbReference type="InterPro" id="IPR026362">
    <property type="entry name" value="DEXH_lig_assoc"/>
</dbReference>
<dbReference type="PIRSF" id="PIRSF037307">
    <property type="entry name" value="Lhr-like_helic_prd"/>
    <property type="match status" value="1"/>
</dbReference>
<dbReference type="PROSITE" id="PS51192">
    <property type="entry name" value="HELICASE_ATP_BIND_1"/>
    <property type="match status" value="1"/>
</dbReference>
<dbReference type="PANTHER" id="PTHR47962">
    <property type="entry name" value="ATP-DEPENDENT HELICASE LHR-RELATED-RELATED"/>
    <property type="match status" value="1"/>
</dbReference>
<keyword evidence="1" id="KW-0547">Nucleotide-binding</keyword>
<proteinExistence type="inferred from homology"/>
<organism evidence="12 13">
    <name type="scientific">Rhodocytophaga rosea</name>
    <dbReference type="NCBI Taxonomy" id="2704465"/>
    <lineage>
        <taxon>Bacteria</taxon>
        <taxon>Pseudomonadati</taxon>
        <taxon>Bacteroidota</taxon>
        <taxon>Cytophagia</taxon>
        <taxon>Cytophagales</taxon>
        <taxon>Rhodocytophagaceae</taxon>
        <taxon>Rhodocytophaga</taxon>
    </lineage>
</organism>
<evidence type="ECO:0000256" key="3">
    <source>
        <dbReference type="ARBA" id="ARBA00022801"/>
    </source>
</evidence>
<dbReference type="AlphaFoldDB" id="A0A6C0GP85"/>
<dbReference type="Pfam" id="PF08494">
    <property type="entry name" value="DEAD_assoc"/>
    <property type="match status" value="1"/>
</dbReference>
<evidence type="ECO:0000313" key="13">
    <source>
        <dbReference type="Proteomes" id="UP000480178"/>
    </source>
</evidence>
<dbReference type="GO" id="GO:0004386">
    <property type="term" value="F:helicase activity"/>
    <property type="evidence" value="ECO:0007669"/>
    <property type="project" value="UniProtKB-KW"/>
</dbReference>
<reference evidence="12 13" key="1">
    <citation type="submission" date="2020-01" db="EMBL/GenBank/DDBJ databases">
        <authorList>
            <person name="Kim M.K."/>
        </authorList>
    </citation>
    <scope>NUCLEOTIDE SEQUENCE [LARGE SCALE GENOMIC DNA]</scope>
    <source>
        <strain evidence="12 13">172606-1</strain>
    </source>
</reference>
<evidence type="ECO:0000313" key="12">
    <source>
        <dbReference type="EMBL" id="QHT69433.1"/>
    </source>
</evidence>
<keyword evidence="6" id="KW-0238">DNA-binding</keyword>
<feature type="domain" description="Helicase ATP-binding" evidence="10">
    <location>
        <begin position="28"/>
        <end position="219"/>
    </location>
</feature>
<dbReference type="CDD" id="cd17922">
    <property type="entry name" value="DEXHc_LHR-like"/>
    <property type="match status" value="1"/>
</dbReference>
<dbReference type="InterPro" id="IPR011545">
    <property type="entry name" value="DEAD/DEAH_box_helicase_dom"/>
</dbReference>
<dbReference type="PANTHER" id="PTHR47962:SF3">
    <property type="entry name" value="LARGE ATP-DEPENDENT HELICASE-RELATED PROTEIN"/>
    <property type="match status" value="1"/>
</dbReference>
<dbReference type="SMART" id="SM00487">
    <property type="entry name" value="DEXDc"/>
    <property type="match status" value="1"/>
</dbReference>
<name>A0A6C0GP85_9BACT</name>
<evidence type="ECO:0000256" key="4">
    <source>
        <dbReference type="ARBA" id="ARBA00022806"/>
    </source>
</evidence>
<keyword evidence="12" id="KW-0436">Ligase</keyword>
<dbReference type="InterPro" id="IPR001650">
    <property type="entry name" value="Helicase_C-like"/>
</dbReference>
<dbReference type="Gene3D" id="3.40.50.300">
    <property type="entry name" value="P-loop containing nucleotide triphosphate hydrolases"/>
    <property type="match status" value="2"/>
</dbReference>
<evidence type="ECO:0000256" key="2">
    <source>
        <dbReference type="ARBA" id="ARBA00022763"/>
    </source>
</evidence>
<dbReference type="KEGG" id="rhoz:GXP67_23710"/>
<evidence type="ECO:0000259" key="11">
    <source>
        <dbReference type="PROSITE" id="PS51194"/>
    </source>
</evidence>
<accession>A0A6C0GP85</accession>
<evidence type="ECO:0000256" key="8">
    <source>
        <dbReference type="ARBA" id="ARBA00023235"/>
    </source>
</evidence>
<dbReference type="EMBL" id="CP048222">
    <property type="protein sequence ID" value="QHT69433.1"/>
    <property type="molecule type" value="Genomic_DNA"/>
</dbReference>
<dbReference type="SUPFAM" id="SSF52540">
    <property type="entry name" value="P-loop containing nucleoside triphosphate hydrolases"/>
    <property type="match status" value="1"/>
</dbReference>